<feature type="compositionally biased region" description="Polar residues" evidence="1">
    <location>
        <begin position="827"/>
        <end position="836"/>
    </location>
</feature>
<dbReference type="PANTHER" id="PTHR37327:SF1">
    <property type="entry name" value="MICROTUBULE INTERACTING AND TRANSPORT DOMAIN-CONTAINING PROTEIN"/>
    <property type="match status" value="1"/>
</dbReference>
<feature type="compositionally biased region" description="Polar residues" evidence="1">
    <location>
        <begin position="488"/>
        <end position="501"/>
    </location>
</feature>
<evidence type="ECO:0000259" key="2">
    <source>
        <dbReference type="Pfam" id="PF04212"/>
    </source>
</evidence>
<reference evidence="3" key="1">
    <citation type="submission" date="2023-06" db="EMBL/GenBank/DDBJ databases">
        <title>Draft genome of Marssonina rosae.</title>
        <authorList>
            <person name="Cheng Q."/>
        </authorList>
    </citation>
    <scope>NUCLEOTIDE SEQUENCE</scope>
    <source>
        <strain evidence="3">R4</strain>
    </source>
</reference>
<sequence length="1265" mass="136555">MVEMDLVAESALPFHADHHGRAANSPPNPPSPRRSPRFPNARPRSRDRAVGPPSTQNALNTRPVTPADAQGGSRNRWSKSTNSSTHSHTHKRSNSSATRLSVVGVSSFLDTASPPRAPPKPLPSDIASSTSHNHSSRPPHHPPAVSVPPKQAQRSLHIPYKNSSAPLNGPAIPSPSTAHILSDAARHVDYFGKGWEDSSLGPKDFAHRSPPAAARSASLGPSPVLHSAFSTDGAAYRRQPGEDGQGDRPRARGHSRHLSQTTKSSTSSNPSPKQVSQKAMLSKALQKANTAVLLDNAQNFEGAMQAYSEACALLQQVMLRSSGDDDRRKLEAIRNTYTSRISELKNIAPHLDEDGKASPAQPKSGERRDQHPRRPELNAGGETATMDTATATPIGNNSPYAPELHESRSPAGAQLPRRRDSLRQAGSETLQYRPQNLSDQYGARAYSKSPMRERIVEAGVDLAPPLDNHYMPPPLSPRRPASPPHHGASSTHPRPQSSGRLTPNLGGLSATKGHTRAASNESMSWLDTIDESGDSTASSVHSRTSSMRIRRKYIRAPSGAAETEFDTALDAAIEAAYDEGFEPTGTSDPIPYDYDGDDDEIVAQVRRKVERAKERVRETERDARIHTSRDAERERALRNAPAQLESPDDEYDANESEEEERMLEEMTRDYVMDDFEFGLQSKSALPRESDSSGFSGRTWKSSIGSDPTTAGTSLSTVTETSTLPRLPVTQTKTTPPLHPPPSQALPPPPNPGPQQHPVPAPSSVRSRRLSGQNAKQLKIETKTRKISLPPPMPPPRLPEGSDPIYPKTAGLPRQLQPSPAASGRLVISQSARQFSSPFPGAASPTEILSPPTPTLHHTLTNESDQGPLSDSPGGSQSRGRLRKNFSSSSLKNMKSRNLSVSNVDDGGSDISPITPSTAQFHGRDPNGKLPAIPALPTPMAAAFMEKTSGMSTGGMYLFNGDTHSPESPGSPNPLGAGAPVPLEPCPTEYLLRPFWLMRALYQTISHPRGGYLSTKLLVPRDVWRVKGVKIKGVEDKIANCDLLTAALTKLARVDTLDADAVLEEMQALEGVFEQAQVMLSKKLGNDVGIHGSGGMFKDASVGAEPETSNVASKSSSMSSKSSSFSWRRLRPKNSGAALSSAYASKVPTDGPREGLTMATLPMTSTSVSKVRFAKRDVSQLQFSGPNANYMGALARLFEAAQTIDQIARQVEDPGLRHADKTQVGLELCTRHAAEFFGFYICRFVLQDVALLLDKFIKRGSEWVNV</sequence>
<feature type="region of interest" description="Disordered" evidence="1">
    <location>
        <begin position="344"/>
        <end position="448"/>
    </location>
</feature>
<feature type="compositionally biased region" description="Polar residues" evidence="1">
    <location>
        <begin position="53"/>
        <end position="63"/>
    </location>
</feature>
<keyword evidence="4" id="KW-1185">Reference proteome</keyword>
<name>A0AAD9SXC1_9HELO</name>
<feature type="compositionally biased region" description="Basic and acidic residues" evidence="1">
    <location>
        <begin position="616"/>
        <end position="637"/>
    </location>
</feature>
<feature type="region of interest" description="Disordered" evidence="1">
    <location>
        <begin position="1106"/>
        <end position="1127"/>
    </location>
</feature>
<dbReference type="Gene3D" id="1.20.58.80">
    <property type="entry name" value="Phosphotransferase system, lactose/cellobiose-type IIA subunit"/>
    <property type="match status" value="1"/>
</dbReference>
<feature type="domain" description="MIT" evidence="2">
    <location>
        <begin position="281"/>
        <end position="346"/>
    </location>
</feature>
<feature type="compositionally biased region" description="Pro residues" evidence="1">
    <location>
        <begin position="788"/>
        <end position="797"/>
    </location>
</feature>
<evidence type="ECO:0000313" key="4">
    <source>
        <dbReference type="Proteomes" id="UP001285354"/>
    </source>
</evidence>
<feature type="region of interest" description="Disordered" evidence="1">
    <location>
        <begin position="463"/>
        <end position="523"/>
    </location>
</feature>
<feature type="compositionally biased region" description="Low complexity" evidence="1">
    <location>
        <begin position="209"/>
        <end position="223"/>
    </location>
</feature>
<feature type="compositionally biased region" description="Low complexity" evidence="1">
    <location>
        <begin position="1112"/>
        <end position="1125"/>
    </location>
</feature>
<feature type="compositionally biased region" description="Low complexity" evidence="1">
    <location>
        <begin position="712"/>
        <end position="723"/>
    </location>
</feature>
<comment type="caution">
    <text evidence="3">The sequence shown here is derived from an EMBL/GenBank/DDBJ whole genome shotgun (WGS) entry which is preliminary data.</text>
</comment>
<feature type="compositionally biased region" description="Polar residues" evidence="1">
    <location>
        <begin position="385"/>
        <end position="399"/>
    </location>
</feature>
<evidence type="ECO:0000256" key="1">
    <source>
        <dbReference type="SAM" id="MobiDB-lite"/>
    </source>
</evidence>
<dbReference type="Pfam" id="PF04212">
    <property type="entry name" value="MIT"/>
    <property type="match status" value="1"/>
</dbReference>
<feature type="compositionally biased region" description="Basic and acidic residues" evidence="1">
    <location>
        <begin position="239"/>
        <end position="250"/>
    </location>
</feature>
<accession>A0AAD9SXC1</accession>
<gene>
    <name evidence="3" type="ORF">QTJ16_005641</name>
</gene>
<feature type="region of interest" description="Disordered" evidence="1">
    <location>
        <begin position="681"/>
        <end position="909"/>
    </location>
</feature>
<dbReference type="InterPro" id="IPR036181">
    <property type="entry name" value="MIT_dom_sf"/>
</dbReference>
<dbReference type="PANTHER" id="PTHR37327">
    <property type="entry name" value="CHROMOSOME 1, WHOLE GENOME SHOTGUN SEQUENCE"/>
    <property type="match status" value="1"/>
</dbReference>
<feature type="compositionally biased region" description="Basic and acidic residues" evidence="1">
    <location>
        <begin position="364"/>
        <end position="376"/>
    </location>
</feature>
<dbReference type="EMBL" id="JAUBYV010000008">
    <property type="protein sequence ID" value="KAK2625272.1"/>
    <property type="molecule type" value="Genomic_DNA"/>
</dbReference>
<dbReference type="AlphaFoldDB" id="A0AAD9SXC1"/>
<protein>
    <recommendedName>
        <fullName evidence="2">MIT domain-containing protein</fullName>
    </recommendedName>
</protein>
<feature type="compositionally biased region" description="Acidic residues" evidence="1">
    <location>
        <begin position="646"/>
        <end position="662"/>
    </location>
</feature>
<dbReference type="SUPFAM" id="SSF116846">
    <property type="entry name" value="MIT domain"/>
    <property type="match status" value="1"/>
</dbReference>
<feature type="region of interest" description="Disordered" evidence="1">
    <location>
        <begin position="616"/>
        <end position="668"/>
    </location>
</feature>
<organism evidence="3 4">
    <name type="scientific">Diplocarpon rosae</name>
    <dbReference type="NCBI Taxonomy" id="946125"/>
    <lineage>
        <taxon>Eukaryota</taxon>
        <taxon>Fungi</taxon>
        <taxon>Dikarya</taxon>
        <taxon>Ascomycota</taxon>
        <taxon>Pezizomycotina</taxon>
        <taxon>Leotiomycetes</taxon>
        <taxon>Helotiales</taxon>
        <taxon>Drepanopezizaceae</taxon>
        <taxon>Diplocarpon</taxon>
    </lineage>
</organism>
<feature type="compositionally biased region" description="Low complexity" evidence="1">
    <location>
        <begin position="259"/>
        <end position="276"/>
    </location>
</feature>
<proteinExistence type="predicted"/>
<feature type="compositionally biased region" description="Polar residues" evidence="1">
    <location>
        <begin position="424"/>
        <end position="439"/>
    </location>
</feature>
<feature type="compositionally biased region" description="Polar residues" evidence="1">
    <location>
        <begin position="861"/>
        <end position="902"/>
    </location>
</feature>
<dbReference type="Proteomes" id="UP001285354">
    <property type="component" value="Unassembled WGS sequence"/>
</dbReference>
<feature type="compositionally biased region" description="Pro residues" evidence="1">
    <location>
        <begin position="471"/>
        <end position="483"/>
    </location>
</feature>
<feature type="compositionally biased region" description="Pro residues" evidence="1">
    <location>
        <begin position="736"/>
        <end position="760"/>
    </location>
</feature>
<evidence type="ECO:0000313" key="3">
    <source>
        <dbReference type="EMBL" id="KAK2625272.1"/>
    </source>
</evidence>
<dbReference type="InterPro" id="IPR007330">
    <property type="entry name" value="MIT_dom"/>
</dbReference>
<feature type="compositionally biased region" description="Polar residues" evidence="1">
    <location>
        <begin position="691"/>
        <end position="711"/>
    </location>
</feature>
<feature type="region of interest" description="Disordered" evidence="1">
    <location>
        <begin position="202"/>
        <end position="282"/>
    </location>
</feature>
<feature type="region of interest" description="Disordered" evidence="1">
    <location>
        <begin position="1"/>
        <end position="155"/>
    </location>
</feature>